<sequence length="68" mass="7644">VNDVYASCHNIMQANSIGQPIFWLVDKANDFYDRLFSTDADEIVEVTYAHSTILAISELVLPKNIVTI</sequence>
<gene>
    <name evidence="1" type="ORF">PENTCL1PPCAC_21351</name>
</gene>
<name>A0AAV5TY37_9BILA</name>
<proteinExistence type="predicted"/>
<organism evidence="1 2">
    <name type="scientific">Pristionchus entomophagus</name>
    <dbReference type="NCBI Taxonomy" id="358040"/>
    <lineage>
        <taxon>Eukaryota</taxon>
        <taxon>Metazoa</taxon>
        <taxon>Ecdysozoa</taxon>
        <taxon>Nematoda</taxon>
        <taxon>Chromadorea</taxon>
        <taxon>Rhabditida</taxon>
        <taxon>Rhabditina</taxon>
        <taxon>Diplogasteromorpha</taxon>
        <taxon>Diplogasteroidea</taxon>
        <taxon>Neodiplogasteridae</taxon>
        <taxon>Pristionchus</taxon>
    </lineage>
</organism>
<keyword evidence="2" id="KW-1185">Reference proteome</keyword>
<accession>A0AAV5TY37</accession>
<dbReference type="Proteomes" id="UP001432027">
    <property type="component" value="Unassembled WGS sequence"/>
</dbReference>
<comment type="caution">
    <text evidence="1">The sequence shown here is derived from an EMBL/GenBank/DDBJ whole genome shotgun (WGS) entry which is preliminary data.</text>
</comment>
<evidence type="ECO:0000313" key="2">
    <source>
        <dbReference type="Proteomes" id="UP001432027"/>
    </source>
</evidence>
<evidence type="ECO:0000313" key="1">
    <source>
        <dbReference type="EMBL" id="GMS99176.1"/>
    </source>
</evidence>
<reference evidence="1" key="1">
    <citation type="submission" date="2023-10" db="EMBL/GenBank/DDBJ databases">
        <title>Genome assembly of Pristionchus species.</title>
        <authorList>
            <person name="Yoshida K."/>
            <person name="Sommer R.J."/>
        </authorList>
    </citation>
    <scope>NUCLEOTIDE SEQUENCE</scope>
    <source>
        <strain evidence="1">RS0144</strain>
    </source>
</reference>
<dbReference type="AlphaFoldDB" id="A0AAV5TY37"/>
<dbReference type="EMBL" id="BTSX01000005">
    <property type="protein sequence ID" value="GMS99176.1"/>
    <property type="molecule type" value="Genomic_DNA"/>
</dbReference>
<protein>
    <submittedName>
        <fullName evidence="1">Uncharacterized protein</fullName>
    </submittedName>
</protein>
<feature type="non-terminal residue" evidence="1">
    <location>
        <position position="1"/>
    </location>
</feature>